<dbReference type="KEGG" id="fri:FraEuI1c_6579"/>
<dbReference type="EMBL" id="CP002299">
    <property type="protein sequence ID" value="ADP84553.1"/>
    <property type="molecule type" value="Genomic_DNA"/>
</dbReference>
<dbReference type="eggNOG" id="ENOG502ZNKX">
    <property type="taxonomic scope" value="Bacteria"/>
</dbReference>
<dbReference type="AlphaFoldDB" id="E3J9Q0"/>
<evidence type="ECO:0008006" key="3">
    <source>
        <dbReference type="Google" id="ProtNLM"/>
    </source>
</evidence>
<reference evidence="1 2" key="1">
    <citation type="submission" date="2010-10" db="EMBL/GenBank/DDBJ databases">
        <title>Complete sequence of Frankia sp. EuI1c.</title>
        <authorList>
            <consortium name="US DOE Joint Genome Institute"/>
            <person name="Lucas S."/>
            <person name="Copeland A."/>
            <person name="Lapidus A."/>
            <person name="Cheng J.-F."/>
            <person name="Bruce D."/>
            <person name="Goodwin L."/>
            <person name="Pitluck S."/>
            <person name="Chertkov O."/>
            <person name="Detter J.C."/>
            <person name="Han C."/>
            <person name="Tapia R."/>
            <person name="Land M."/>
            <person name="Hauser L."/>
            <person name="Jeffries C."/>
            <person name="Kyrpides N."/>
            <person name="Ivanova N."/>
            <person name="Mikhailova N."/>
            <person name="Beauchemin N."/>
            <person name="Sen A."/>
            <person name="Sur S.A."/>
            <person name="Gtari M."/>
            <person name="Wall L."/>
            <person name="Tisa L."/>
            <person name="Woyke T."/>
        </authorList>
    </citation>
    <scope>NUCLEOTIDE SEQUENCE [LARGE SCALE GENOMIC DNA]</scope>
    <source>
        <strain evidence="2">DSM 45817 / CECT 9037 / EuI1c</strain>
    </source>
</reference>
<dbReference type="HOGENOM" id="CLU_086336_0_0_11"/>
<sequence length="243" mass="27225">MIRVKAAFFSATGPAPEGDDGSYLRWHLLDHMPEQYQLPGIIHATRWIADGSYREARIAGTGPLADVGNVVNYLVGDPVQQTHDDFMELGLRLAEAGRFPERRRSLQLRLLALQHWYAAPRALVSAEVVPFRPHRGVLMIIEEPVSHEVSGWLHWLHTQHYPALLQAPGVAGAWQYGSTDFWQLGPASHGQPQYITVVYLDDDPLTVAKRLAPAIEQRWASGVVRPLFAGPLRSMIGWDAWTD</sequence>
<gene>
    <name evidence="1" type="ordered locus">FraEuI1c_6579</name>
</gene>
<evidence type="ECO:0000313" key="2">
    <source>
        <dbReference type="Proteomes" id="UP000002484"/>
    </source>
</evidence>
<dbReference type="Proteomes" id="UP000002484">
    <property type="component" value="Chromosome"/>
</dbReference>
<organism evidence="1 2">
    <name type="scientific">Pseudofrankia inefficax (strain DSM 45817 / CECT 9037 / DDB 130130 / EuI1c)</name>
    <name type="common">Frankia inefficax</name>
    <dbReference type="NCBI Taxonomy" id="298654"/>
    <lineage>
        <taxon>Bacteria</taxon>
        <taxon>Bacillati</taxon>
        <taxon>Actinomycetota</taxon>
        <taxon>Actinomycetes</taxon>
        <taxon>Frankiales</taxon>
        <taxon>Frankiaceae</taxon>
        <taxon>Pseudofrankia</taxon>
    </lineage>
</organism>
<dbReference type="InParanoid" id="E3J9Q0"/>
<proteinExistence type="predicted"/>
<protein>
    <recommendedName>
        <fullName evidence="3">NIPSNAP family containing protein</fullName>
    </recommendedName>
</protein>
<accession>E3J9Q0</accession>
<dbReference type="STRING" id="298654.FraEuI1c_6579"/>
<keyword evidence="2" id="KW-1185">Reference proteome</keyword>
<name>E3J9Q0_PSEI1</name>
<evidence type="ECO:0000313" key="1">
    <source>
        <dbReference type="EMBL" id="ADP84553.1"/>
    </source>
</evidence>